<gene>
    <name evidence="5" type="primary">hit</name>
    <name evidence="5" type="ORF">KDW_11400</name>
</gene>
<name>A0A5J4KDE4_9CHLR</name>
<protein>
    <submittedName>
        <fullName evidence="5">Histidine triad nucleotide-binding protein</fullName>
    </submittedName>
</protein>
<keyword evidence="6" id="KW-1185">Reference proteome</keyword>
<reference evidence="5 6" key="1">
    <citation type="submission" date="2019-10" db="EMBL/GenBank/DDBJ databases">
        <title>Dictyobacter vulcani sp. nov., within the class Ktedonobacteria, isolated from soil of volcanic Mt. Zao.</title>
        <authorList>
            <person name="Zheng Y."/>
            <person name="Wang C.M."/>
            <person name="Sakai Y."/>
            <person name="Abe K."/>
            <person name="Yokota A."/>
            <person name="Yabe S."/>
        </authorList>
    </citation>
    <scope>NUCLEOTIDE SEQUENCE [LARGE SCALE GENOMIC DNA]</scope>
    <source>
        <strain evidence="5 6">W12</strain>
    </source>
</reference>
<proteinExistence type="predicted"/>
<evidence type="ECO:0000256" key="1">
    <source>
        <dbReference type="PIRSR" id="PIRSR601310-1"/>
    </source>
</evidence>
<sequence>MEDCVFCKIASGEISSTIVYQDENVVAFKDLEPQAPKHILFIPRRHIASMADMTDADGPLLASIFTAASKVARELGLEQGYRFLTNVGPQGGQSVSHLHFHLLGGRQMKWPPG</sequence>
<feature type="short sequence motif" description="Histidine triad motif" evidence="2 3">
    <location>
        <begin position="97"/>
        <end position="101"/>
    </location>
</feature>
<dbReference type="PROSITE" id="PS00892">
    <property type="entry name" value="HIT_1"/>
    <property type="match status" value="1"/>
</dbReference>
<organism evidence="5 6">
    <name type="scientific">Dictyobacter vulcani</name>
    <dbReference type="NCBI Taxonomy" id="2607529"/>
    <lineage>
        <taxon>Bacteria</taxon>
        <taxon>Bacillati</taxon>
        <taxon>Chloroflexota</taxon>
        <taxon>Ktedonobacteria</taxon>
        <taxon>Ktedonobacterales</taxon>
        <taxon>Dictyobacteraceae</taxon>
        <taxon>Dictyobacter</taxon>
    </lineage>
</organism>
<dbReference type="SUPFAM" id="SSF54197">
    <property type="entry name" value="HIT-like"/>
    <property type="match status" value="1"/>
</dbReference>
<feature type="active site" description="Tele-AMP-histidine intermediate" evidence="1">
    <location>
        <position position="99"/>
    </location>
</feature>
<dbReference type="RefSeq" id="WP_151755024.1">
    <property type="nucleotide sequence ID" value="NZ_BKZW01000001.1"/>
</dbReference>
<accession>A0A5J4KDE4</accession>
<dbReference type="GO" id="GO:0003824">
    <property type="term" value="F:catalytic activity"/>
    <property type="evidence" value="ECO:0007669"/>
    <property type="project" value="InterPro"/>
</dbReference>
<dbReference type="PRINTS" id="PR00332">
    <property type="entry name" value="HISTRIAD"/>
</dbReference>
<comment type="caution">
    <text evidence="5">The sequence shown here is derived from an EMBL/GenBank/DDBJ whole genome shotgun (WGS) entry which is preliminary data.</text>
</comment>
<dbReference type="CDD" id="cd01276">
    <property type="entry name" value="PKCI_related"/>
    <property type="match status" value="1"/>
</dbReference>
<evidence type="ECO:0000256" key="3">
    <source>
        <dbReference type="PROSITE-ProRule" id="PRU00464"/>
    </source>
</evidence>
<evidence type="ECO:0000259" key="4">
    <source>
        <dbReference type="PROSITE" id="PS51084"/>
    </source>
</evidence>
<evidence type="ECO:0000313" key="6">
    <source>
        <dbReference type="Proteomes" id="UP000326912"/>
    </source>
</evidence>
<dbReference type="AlphaFoldDB" id="A0A5J4KDE4"/>
<dbReference type="Pfam" id="PF01230">
    <property type="entry name" value="HIT"/>
    <property type="match status" value="1"/>
</dbReference>
<dbReference type="PANTHER" id="PTHR23089">
    <property type="entry name" value="HISTIDINE TRIAD HIT PROTEIN"/>
    <property type="match status" value="1"/>
</dbReference>
<dbReference type="InterPro" id="IPR019808">
    <property type="entry name" value="Histidine_triad_CS"/>
</dbReference>
<dbReference type="Proteomes" id="UP000326912">
    <property type="component" value="Unassembled WGS sequence"/>
</dbReference>
<evidence type="ECO:0000313" key="5">
    <source>
        <dbReference type="EMBL" id="GER86978.1"/>
    </source>
</evidence>
<dbReference type="InterPro" id="IPR011146">
    <property type="entry name" value="HIT-like"/>
</dbReference>
<feature type="domain" description="HIT" evidence="4">
    <location>
        <begin position="5"/>
        <end position="113"/>
    </location>
</feature>
<dbReference type="PROSITE" id="PS51084">
    <property type="entry name" value="HIT_2"/>
    <property type="match status" value="1"/>
</dbReference>
<dbReference type="InterPro" id="IPR036265">
    <property type="entry name" value="HIT-like_sf"/>
</dbReference>
<evidence type="ECO:0000256" key="2">
    <source>
        <dbReference type="PIRSR" id="PIRSR601310-3"/>
    </source>
</evidence>
<dbReference type="Gene3D" id="3.30.428.10">
    <property type="entry name" value="HIT-like"/>
    <property type="match status" value="1"/>
</dbReference>
<dbReference type="EMBL" id="BKZW01000001">
    <property type="protein sequence ID" value="GER86978.1"/>
    <property type="molecule type" value="Genomic_DNA"/>
</dbReference>
<dbReference type="InterPro" id="IPR001310">
    <property type="entry name" value="Histidine_triad_HIT"/>
</dbReference>